<evidence type="ECO:0000259" key="7">
    <source>
        <dbReference type="Pfam" id="PF08281"/>
    </source>
</evidence>
<evidence type="ECO:0000256" key="5">
    <source>
        <dbReference type="SAM" id="MobiDB-lite"/>
    </source>
</evidence>
<keyword evidence="9" id="KW-1185">Reference proteome</keyword>
<dbReference type="GO" id="GO:0016987">
    <property type="term" value="F:sigma factor activity"/>
    <property type="evidence" value="ECO:0007669"/>
    <property type="project" value="UniProtKB-KW"/>
</dbReference>
<dbReference type="InterPro" id="IPR014284">
    <property type="entry name" value="RNA_pol_sigma-70_dom"/>
</dbReference>
<evidence type="ECO:0000256" key="2">
    <source>
        <dbReference type="ARBA" id="ARBA00023015"/>
    </source>
</evidence>
<evidence type="ECO:0000313" key="9">
    <source>
        <dbReference type="Proteomes" id="UP000667802"/>
    </source>
</evidence>
<proteinExistence type="inferred from homology"/>
<feature type="compositionally biased region" description="Pro residues" evidence="5">
    <location>
        <begin position="8"/>
        <end position="17"/>
    </location>
</feature>
<feature type="domain" description="RNA polymerase sigma-70 region 2" evidence="6">
    <location>
        <begin position="37"/>
        <end position="102"/>
    </location>
</feature>
<protein>
    <submittedName>
        <fullName evidence="8">Sigma-70 family RNA polymerase sigma factor</fullName>
    </submittedName>
</protein>
<feature type="domain" description="RNA polymerase sigma factor 70 region 4 type 2" evidence="7">
    <location>
        <begin position="135"/>
        <end position="186"/>
    </location>
</feature>
<evidence type="ECO:0000256" key="3">
    <source>
        <dbReference type="ARBA" id="ARBA00023082"/>
    </source>
</evidence>
<dbReference type="Gene3D" id="1.10.1740.10">
    <property type="match status" value="1"/>
</dbReference>
<evidence type="ECO:0000256" key="4">
    <source>
        <dbReference type="ARBA" id="ARBA00023163"/>
    </source>
</evidence>
<dbReference type="AlphaFoldDB" id="A0AAP5M718"/>
<comment type="similarity">
    <text evidence="1">Belongs to the sigma-70 factor family. ECF subfamily.</text>
</comment>
<dbReference type="PANTHER" id="PTHR43133:SF62">
    <property type="entry name" value="RNA POLYMERASE SIGMA FACTOR SIGZ"/>
    <property type="match status" value="1"/>
</dbReference>
<dbReference type="SUPFAM" id="SSF88659">
    <property type="entry name" value="Sigma3 and sigma4 domains of RNA polymerase sigma factors"/>
    <property type="match status" value="1"/>
</dbReference>
<dbReference type="NCBIfam" id="TIGR02937">
    <property type="entry name" value="sigma70-ECF"/>
    <property type="match status" value="1"/>
</dbReference>
<dbReference type="SUPFAM" id="SSF88946">
    <property type="entry name" value="Sigma2 domain of RNA polymerase sigma factors"/>
    <property type="match status" value="1"/>
</dbReference>
<keyword evidence="3" id="KW-0731">Sigma factor</keyword>
<dbReference type="EMBL" id="JAALHA020000013">
    <property type="protein sequence ID" value="MDR9897666.1"/>
    <property type="molecule type" value="Genomic_DNA"/>
</dbReference>
<dbReference type="Pfam" id="PF08281">
    <property type="entry name" value="Sigma70_r4_2"/>
    <property type="match status" value="1"/>
</dbReference>
<comment type="caution">
    <text evidence="8">The sequence shown here is derived from an EMBL/GenBank/DDBJ whole genome shotgun (WGS) entry which is preliminary data.</text>
</comment>
<keyword evidence="2" id="KW-0805">Transcription regulation</keyword>
<evidence type="ECO:0000259" key="6">
    <source>
        <dbReference type="Pfam" id="PF04542"/>
    </source>
</evidence>
<dbReference type="GO" id="GO:0003677">
    <property type="term" value="F:DNA binding"/>
    <property type="evidence" value="ECO:0007669"/>
    <property type="project" value="InterPro"/>
</dbReference>
<dbReference type="InterPro" id="IPR013249">
    <property type="entry name" value="RNA_pol_sigma70_r4_t2"/>
</dbReference>
<dbReference type="PANTHER" id="PTHR43133">
    <property type="entry name" value="RNA POLYMERASE ECF-TYPE SIGMA FACTO"/>
    <property type="match status" value="1"/>
</dbReference>
<reference evidence="9" key="1">
    <citation type="journal article" date="2021" name="Science">
        <title>Hunting the eagle killer: A cyanobacterial neurotoxin causes vacuolar myelinopathy.</title>
        <authorList>
            <person name="Breinlinger S."/>
            <person name="Phillips T.J."/>
            <person name="Haram B.N."/>
            <person name="Mares J."/>
            <person name="Martinez Yerena J.A."/>
            <person name="Hrouzek P."/>
            <person name="Sobotka R."/>
            <person name="Henderson W.M."/>
            <person name="Schmieder P."/>
            <person name="Williams S.M."/>
            <person name="Lauderdale J.D."/>
            <person name="Wilde H.D."/>
            <person name="Gerrin W."/>
            <person name="Kust A."/>
            <person name="Washington J.W."/>
            <person name="Wagner C."/>
            <person name="Geier B."/>
            <person name="Liebeke M."/>
            <person name="Enke H."/>
            <person name="Niedermeyer T.H.J."/>
            <person name="Wilde S.B."/>
        </authorList>
    </citation>
    <scope>NUCLEOTIDE SEQUENCE [LARGE SCALE GENOMIC DNA]</scope>
    <source>
        <strain evidence="9">Thurmond2011</strain>
    </source>
</reference>
<dbReference type="CDD" id="cd06171">
    <property type="entry name" value="Sigma70_r4"/>
    <property type="match status" value="1"/>
</dbReference>
<sequence>MESSSPNNPSPEPPPPLTDKELLDRLRSKESSALSILYDRYSGVVYGIALKLLQNSQEAEDLTQEIFLALWRKMNVYPDNFLAYLVTMTRSRAIDKLRDRARKTNLLQRFSHTFTSESPSPTPFEVASLTERSSRVRDALGQLPQQQRQVIEMAYDKGLSQSEIAQKLDKPLGTVKTWTRQGLLKLKQILQDTID</sequence>
<dbReference type="NCBIfam" id="NF009172">
    <property type="entry name" value="PRK12519.1"/>
    <property type="match status" value="1"/>
</dbReference>
<dbReference type="InterPro" id="IPR013324">
    <property type="entry name" value="RNA_pol_sigma_r3/r4-like"/>
</dbReference>
<name>A0AAP5M718_9CYAN</name>
<organism evidence="8 9">
    <name type="scientific">Aetokthonos hydrillicola Thurmond2011</name>
    <dbReference type="NCBI Taxonomy" id="2712845"/>
    <lineage>
        <taxon>Bacteria</taxon>
        <taxon>Bacillati</taxon>
        <taxon>Cyanobacteriota</taxon>
        <taxon>Cyanophyceae</taxon>
        <taxon>Nostocales</taxon>
        <taxon>Hapalosiphonaceae</taxon>
        <taxon>Aetokthonos</taxon>
    </lineage>
</organism>
<dbReference type="InterPro" id="IPR036388">
    <property type="entry name" value="WH-like_DNA-bd_sf"/>
</dbReference>
<accession>A0AAP5M718</accession>
<dbReference type="InterPro" id="IPR039425">
    <property type="entry name" value="RNA_pol_sigma-70-like"/>
</dbReference>
<gene>
    <name evidence="8" type="ORF">G7B40_024300</name>
</gene>
<dbReference type="Pfam" id="PF04542">
    <property type="entry name" value="Sigma70_r2"/>
    <property type="match status" value="1"/>
</dbReference>
<dbReference type="Gene3D" id="1.10.10.10">
    <property type="entry name" value="Winged helix-like DNA-binding domain superfamily/Winged helix DNA-binding domain"/>
    <property type="match status" value="1"/>
</dbReference>
<dbReference type="Proteomes" id="UP000667802">
    <property type="component" value="Unassembled WGS sequence"/>
</dbReference>
<evidence type="ECO:0000313" key="8">
    <source>
        <dbReference type="EMBL" id="MDR9897666.1"/>
    </source>
</evidence>
<keyword evidence="4" id="KW-0804">Transcription</keyword>
<dbReference type="GO" id="GO:0006352">
    <property type="term" value="P:DNA-templated transcription initiation"/>
    <property type="evidence" value="ECO:0007669"/>
    <property type="project" value="InterPro"/>
</dbReference>
<dbReference type="InterPro" id="IPR007627">
    <property type="entry name" value="RNA_pol_sigma70_r2"/>
</dbReference>
<feature type="region of interest" description="Disordered" evidence="5">
    <location>
        <begin position="1"/>
        <end position="20"/>
    </location>
</feature>
<dbReference type="InterPro" id="IPR013325">
    <property type="entry name" value="RNA_pol_sigma_r2"/>
</dbReference>
<evidence type="ECO:0000256" key="1">
    <source>
        <dbReference type="ARBA" id="ARBA00010641"/>
    </source>
</evidence>
<dbReference type="RefSeq" id="WP_208342157.1">
    <property type="nucleotide sequence ID" value="NZ_CAWQFN010000076.1"/>
</dbReference>